<dbReference type="RefSeq" id="WP_146481818.1">
    <property type="nucleotide sequence ID" value="NZ_CP042266.1"/>
</dbReference>
<keyword evidence="2" id="KW-1185">Reference proteome</keyword>
<sequence length="136" mass="14767">MSTPVPSTFPDIEAIVVDLLRNRPELGGAVVDETPPAGFNGTQRAVIVSRRGGAWIEDLHVDQPLIELEVYGPDKTSAHVLTNAARAILLRSRGLALGTSVITDVSEADGPRWQPDFVYAGANRYQCVLRMTVRTN</sequence>
<dbReference type="EMBL" id="CP042266">
    <property type="protein sequence ID" value="QDY78508.1"/>
    <property type="molecule type" value="Genomic_DNA"/>
</dbReference>
<name>A0A5B8IIX6_9ACTN</name>
<evidence type="ECO:0000313" key="2">
    <source>
        <dbReference type="Proteomes" id="UP000320580"/>
    </source>
</evidence>
<dbReference type="KEGG" id="sqz:FQU76_20630"/>
<protein>
    <recommendedName>
        <fullName evidence="3">DUF3168 domain-containing protein</fullName>
    </recommendedName>
</protein>
<dbReference type="Proteomes" id="UP000320580">
    <property type="component" value="Chromosome"/>
</dbReference>
<proteinExistence type="predicted"/>
<evidence type="ECO:0008006" key="3">
    <source>
        <dbReference type="Google" id="ProtNLM"/>
    </source>
</evidence>
<gene>
    <name evidence="1" type="ORF">FQU76_20630</name>
</gene>
<organism evidence="1 2">
    <name type="scientific">Streptomyces qinzhouensis</name>
    <dbReference type="NCBI Taxonomy" id="2599401"/>
    <lineage>
        <taxon>Bacteria</taxon>
        <taxon>Bacillati</taxon>
        <taxon>Actinomycetota</taxon>
        <taxon>Actinomycetes</taxon>
        <taxon>Kitasatosporales</taxon>
        <taxon>Streptomycetaceae</taxon>
        <taxon>Streptomyces</taxon>
    </lineage>
</organism>
<reference evidence="1 2" key="1">
    <citation type="submission" date="2019-07" db="EMBL/GenBank/DDBJ databases">
        <authorList>
            <person name="Zhu P."/>
        </authorList>
    </citation>
    <scope>NUCLEOTIDE SEQUENCE [LARGE SCALE GENOMIC DNA]</scope>
    <source>
        <strain evidence="1 2">SSL-25</strain>
    </source>
</reference>
<dbReference type="OrthoDB" id="3625315at2"/>
<evidence type="ECO:0000313" key="1">
    <source>
        <dbReference type="EMBL" id="QDY78508.1"/>
    </source>
</evidence>
<accession>A0A5B8IIX6</accession>
<dbReference type="AlphaFoldDB" id="A0A5B8IIX6"/>